<evidence type="ECO:0000313" key="7">
    <source>
        <dbReference type="Ensembl" id="ENSPMRP00000004677.1"/>
    </source>
</evidence>
<evidence type="ECO:0000259" key="6">
    <source>
        <dbReference type="PROSITE" id="PS50119"/>
    </source>
</evidence>
<keyword evidence="1" id="KW-0479">Metal-binding</keyword>
<dbReference type="Gene3D" id="3.30.40.10">
    <property type="entry name" value="Zinc/RING finger domain, C3HC4 (zinc finger)"/>
    <property type="match status" value="1"/>
</dbReference>
<dbReference type="InterPro" id="IPR050143">
    <property type="entry name" value="TRIM/RBCC"/>
</dbReference>
<keyword evidence="3" id="KW-0862">Zinc</keyword>
<evidence type="ECO:0000256" key="1">
    <source>
        <dbReference type="ARBA" id="ARBA00022723"/>
    </source>
</evidence>
<dbReference type="CDD" id="cd19762">
    <property type="entry name" value="Bbox2_TRIM7-like"/>
    <property type="match status" value="1"/>
</dbReference>
<dbReference type="SMART" id="SM00336">
    <property type="entry name" value="BBOX"/>
    <property type="match status" value="1"/>
</dbReference>
<evidence type="ECO:0000256" key="4">
    <source>
        <dbReference type="PROSITE-ProRule" id="PRU00024"/>
    </source>
</evidence>
<dbReference type="Pfam" id="PF00643">
    <property type="entry name" value="zf-B_box"/>
    <property type="match status" value="1"/>
</dbReference>
<protein>
    <submittedName>
        <fullName evidence="7">Uncharacterized protein</fullName>
    </submittedName>
</protein>
<proteinExistence type="predicted"/>
<dbReference type="SUPFAM" id="SSF57845">
    <property type="entry name" value="B-box zinc-binding domain"/>
    <property type="match status" value="1"/>
</dbReference>
<dbReference type="OMA" id="RECMESH"/>
<dbReference type="Gene3D" id="3.30.160.60">
    <property type="entry name" value="Classic Zinc Finger"/>
    <property type="match status" value="1"/>
</dbReference>
<evidence type="ECO:0000256" key="3">
    <source>
        <dbReference type="ARBA" id="ARBA00022833"/>
    </source>
</evidence>
<dbReference type="PANTHER" id="PTHR24103">
    <property type="entry name" value="E3 UBIQUITIN-PROTEIN LIGASE TRIM"/>
    <property type="match status" value="1"/>
</dbReference>
<evidence type="ECO:0000259" key="5">
    <source>
        <dbReference type="PROSITE" id="PS50089"/>
    </source>
</evidence>
<dbReference type="SUPFAM" id="SSF57850">
    <property type="entry name" value="RING/U-box"/>
    <property type="match status" value="1"/>
</dbReference>
<dbReference type="InterPro" id="IPR001841">
    <property type="entry name" value="Znf_RING"/>
</dbReference>
<dbReference type="InterPro" id="IPR027370">
    <property type="entry name" value="Znf-RING_euk"/>
</dbReference>
<dbReference type="SMART" id="SM00184">
    <property type="entry name" value="RING"/>
    <property type="match status" value="1"/>
</dbReference>
<dbReference type="InterPro" id="IPR000315">
    <property type="entry name" value="Znf_B-box"/>
</dbReference>
<keyword evidence="8" id="KW-1185">Reference proteome</keyword>
<reference evidence="7" key="3">
    <citation type="submission" date="2025-09" db="UniProtKB">
        <authorList>
            <consortium name="Ensembl"/>
        </authorList>
    </citation>
    <scope>IDENTIFICATION</scope>
</reference>
<dbReference type="GeneTree" id="ENSGT01030000234669"/>
<dbReference type="Ensembl" id="ENSPMRT00000004988.1">
    <property type="protein sequence ID" value="ENSPMRP00000004677.1"/>
    <property type="gene ID" value="ENSPMRG00000003203.1"/>
</dbReference>
<dbReference type="Pfam" id="PF13445">
    <property type="entry name" value="zf-RING_UBOX"/>
    <property type="match status" value="1"/>
</dbReference>
<dbReference type="Proteomes" id="UP000472272">
    <property type="component" value="Chromosome 2"/>
</dbReference>
<evidence type="ECO:0000313" key="8">
    <source>
        <dbReference type="Proteomes" id="UP000472272"/>
    </source>
</evidence>
<dbReference type="PROSITE" id="PS50089">
    <property type="entry name" value="ZF_RING_2"/>
    <property type="match status" value="1"/>
</dbReference>
<dbReference type="AlphaFoldDB" id="A0A670HZT7"/>
<feature type="domain" description="B box-type" evidence="6">
    <location>
        <begin position="95"/>
        <end position="136"/>
    </location>
</feature>
<name>A0A670HZT7_PODMU</name>
<reference evidence="7" key="2">
    <citation type="submission" date="2025-08" db="UniProtKB">
        <authorList>
            <consortium name="Ensembl"/>
        </authorList>
    </citation>
    <scope>IDENTIFICATION</scope>
</reference>
<dbReference type="PROSITE" id="PS50119">
    <property type="entry name" value="ZF_BBOX"/>
    <property type="match status" value="1"/>
</dbReference>
<organism evidence="7 8">
    <name type="scientific">Podarcis muralis</name>
    <name type="common">Wall lizard</name>
    <name type="synonym">Lacerta muralis</name>
    <dbReference type="NCBI Taxonomy" id="64176"/>
    <lineage>
        <taxon>Eukaryota</taxon>
        <taxon>Metazoa</taxon>
        <taxon>Chordata</taxon>
        <taxon>Craniata</taxon>
        <taxon>Vertebrata</taxon>
        <taxon>Euteleostomi</taxon>
        <taxon>Lepidosauria</taxon>
        <taxon>Squamata</taxon>
        <taxon>Bifurcata</taxon>
        <taxon>Unidentata</taxon>
        <taxon>Episquamata</taxon>
        <taxon>Laterata</taxon>
        <taxon>Lacertibaenia</taxon>
        <taxon>Lacertidae</taxon>
        <taxon>Podarcis</taxon>
    </lineage>
</organism>
<evidence type="ECO:0000256" key="2">
    <source>
        <dbReference type="ARBA" id="ARBA00022771"/>
    </source>
</evidence>
<reference evidence="7 8" key="1">
    <citation type="journal article" date="2019" name="Proc. Natl. Acad. Sci. U.S.A.">
        <title>Regulatory changes in pterin and carotenoid genes underlie balanced color polymorphisms in the wall lizard.</title>
        <authorList>
            <person name="Andrade P."/>
            <person name="Pinho C."/>
            <person name="Perez I de Lanuza G."/>
            <person name="Afonso S."/>
            <person name="Brejcha J."/>
            <person name="Rubin C.J."/>
            <person name="Wallerman O."/>
            <person name="Pereira P."/>
            <person name="Sabatino S.J."/>
            <person name="Bellati A."/>
            <person name="Pellitteri-Rosa D."/>
            <person name="Bosakova Z."/>
            <person name="Bunikis I."/>
            <person name="Carretero M.A."/>
            <person name="Feiner N."/>
            <person name="Marsik P."/>
            <person name="Pauperio F."/>
            <person name="Salvi D."/>
            <person name="Soler L."/>
            <person name="While G.M."/>
            <person name="Uller T."/>
            <person name="Font E."/>
            <person name="Andersson L."/>
            <person name="Carneiro M."/>
        </authorList>
    </citation>
    <scope>NUCLEOTIDE SEQUENCE</scope>
</reference>
<keyword evidence="2 4" id="KW-0863">Zinc-finger</keyword>
<sequence>MSPQALLHVVDLCEEATCPICLEYFRDPVIIHECGHNFCWSCLTQYWGKSEGEASCPQYRERVDQGSVRPNQQLANFVEITQKFRLLGRKMEAKGKGRVCEKHQEPLKLFCKEDESPICLVCDRAKEHKSHEAVPIEEASQEYKVGKHSGSVAEHSLLVPGVCHTPWGHVLVERSPVTGAKGGGNSPLSETCKARVPAC</sequence>
<feature type="domain" description="RING-type" evidence="5">
    <location>
        <begin position="18"/>
        <end position="60"/>
    </location>
</feature>
<dbReference type="InterPro" id="IPR017907">
    <property type="entry name" value="Znf_RING_CS"/>
</dbReference>
<dbReference type="PROSITE" id="PS00518">
    <property type="entry name" value="ZF_RING_1"/>
    <property type="match status" value="1"/>
</dbReference>
<accession>A0A670HZT7</accession>
<dbReference type="InterPro" id="IPR013083">
    <property type="entry name" value="Znf_RING/FYVE/PHD"/>
</dbReference>
<dbReference type="GO" id="GO:0008270">
    <property type="term" value="F:zinc ion binding"/>
    <property type="evidence" value="ECO:0007669"/>
    <property type="project" value="UniProtKB-KW"/>
</dbReference>